<gene>
    <name evidence="4" type="ORF">KBY27_12430</name>
</gene>
<dbReference type="InterPro" id="IPR002410">
    <property type="entry name" value="Peptidase_S33"/>
</dbReference>
<dbReference type="Proteomes" id="UP000813672">
    <property type="component" value="Unassembled WGS sequence"/>
</dbReference>
<dbReference type="SUPFAM" id="SSF53474">
    <property type="entry name" value="alpha/beta-Hydrolases"/>
    <property type="match status" value="1"/>
</dbReference>
<evidence type="ECO:0000256" key="2">
    <source>
        <dbReference type="ARBA" id="ARBA00022801"/>
    </source>
</evidence>
<proteinExistence type="inferred from homology"/>
<evidence type="ECO:0000313" key="5">
    <source>
        <dbReference type="Proteomes" id="UP000813672"/>
    </source>
</evidence>
<dbReference type="PANTHER" id="PTHR43433:SF1">
    <property type="entry name" value="BLL5160 PROTEIN"/>
    <property type="match status" value="1"/>
</dbReference>
<dbReference type="EMBL" id="JAGQAF010000007">
    <property type="protein sequence ID" value="MCE8538259.1"/>
    <property type="molecule type" value="Genomic_DNA"/>
</dbReference>
<feature type="domain" description="AB hydrolase-1" evidence="3">
    <location>
        <begin position="58"/>
        <end position="166"/>
    </location>
</feature>
<comment type="caution">
    <text evidence="4">The sequence shown here is derived from an EMBL/GenBank/DDBJ whole genome shotgun (WGS) entry which is preliminary data.</text>
</comment>
<dbReference type="AlphaFoldDB" id="A0A9Q3ZP24"/>
<organism evidence="4 5">
    <name type="scientific">Ruegeria pomeroyi</name>
    <dbReference type="NCBI Taxonomy" id="89184"/>
    <lineage>
        <taxon>Bacteria</taxon>
        <taxon>Pseudomonadati</taxon>
        <taxon>Pseudomonadota</taxon>
        <taxon>Alphaproteobacteria</taxon>
        <taxon>Rhodobacterales</taxon>
        <taxon>Roseobacteraceae</taxon>
        <taxon>Ruegeria</taxon>
    </lineage>
</organism>
<keyword evidence="2 4" id="KW-0378">Hydrolase</keyword>
<name>A0A9Q3ZP24_9RHOB</name>
<dbReference type="InterPro" id="IPR029058">
    <property type="entry name" value="AB_hydrolase_fold"/>
</dbReference>
<dbReference type="FunFam" id="3.40.50.1820:FF:000666">
    <property type="entry name" value="Alpha/beta hydrolase"/>
    <property type="match status" value="1"/>
</dbReference>
<dbReference type="PANTHER" id="PTHR43433">
    <property type="entry name" value="HYDROLASE, ALPHA/BETA FOLD FAMILY PROTEIN"/>
    <property type="match status" value="1"/>
</dbReference>
<dbReference type="GO" id="GO:0008233">
    <property type="term" value="F:peptidase activity"/>
    <property type="evidence" value="ECO:0007669"/>
    <property type="project" value="InterPro"/>
</dbReference>
<dbReference type="Gene3D" id="3.40.50.1820">
    <property type="entry name" value="alpha/beta hydrolase"/>
    <property type="match status" value="1"/>
</dbReference>
<accession>A0A9Q3ZP24</accession>
<dbReference type="PRINTS" id="PR00111">
    <property type="entry name" value="ABHYDROLASE"/>
</dbReference>
<sequence>MRELLILLLLAAGFWALTLWRAARHEARAQASHPPQGQFVTVDGMRIHAEVMGSGPDLVMIHGSNGNTRDLSFVLAPILAGHFRVILLDRPGLGYSDPAPAGSEDIAGQAHLLMRAAVQLGAERPIVLGHSYGGAVALAWAVHHPDRLAALVPVAAASNPWTTPLDLLYRITSTRLGAAVAVPLITAYVPDSYVARALDDVFAPQPAPEGYDAHFGPGLSLRRGSLRANARHRASLLEEIKALHLRYRDIAVPTEIVHGTEDDTVNFDLHSRTLSRQIPGAVLTALPGIGHMPQHVAAETVAEAVLRAATRAGLR</sequence>
<protein>
    <submittedName>
        <fullName evidence="4">Alpha/beta hydrolase</fullName>
    </submittedName>
</protein>
<evidence type="ECO:0000256" key="1">
    <source>
        <dbReference type="ARBA" id="ARBA00010088"/>
    </source>
</evidence>
<dbReference type="InterPro" id="IPR000073">
    <property type="entry name" value="AB_hydrolase_1"/>
</dbReference>
<dbReference type="RefSeq" id="WP_234220029.1">
    <property type="nucleotide sequence ID" value="NZ_JAGQAF010000007.1"/>
</dbReference>
<reference evidence="4" key="1">
    <citation type="journal article" date="2021" name="Environ. Microbiol.">
        <title>Cryptic niche differentiation of novel sediment ecotypes of Rugeria pomeroyi correlates with nitrate respiration.</title>
        <authorList>
            <person name="Lin X."/>
            <person name="McNichol J."/>
            <person name="Chu X."/>
            <person name="Qian Y."/>
            <person name="Luo H."/>
        </authorList>
    </citation>
    <scope>NUCLEOTIDE SEQUENCE</scope>
    <source>
        <strain evidence="4">SZCCDBB064</strain>
    </source>
</reference>
<dbReference type="PRINTS" id="PR00793">
    <property type="entry name" value="PROAMNOPTASE"/>
</dbReference>
<dbReference type="Pfam" id="PF00561">
    <property type="entry name" value="Abhydrolase_1"/>
    <property type="match status" value="1"/>
</dbReference>
<dbReference type="InterPro" id="IPR050471">
    <property type="entry name" value="AB_hydrolase"/>
</dbReference>
<evidence type="ECO:0000313" key="4">
    <source>
        <dbReference type="EMBL" id="MCE8538259.1"/>
    </source>
</evidence>
<evidence type="ECO:0000259" key="3">
    <source>
        <dbReference type="Pfam" id="PF00561"/>
    </source>
</evidence>
<dbReference type="GO" id="GO:0006508">
    <property type="term" value="P:proteolysis"/>
    <property type="evidence" value="ECO:0007669"/>
    <property type="project" value="InterPro"/>
</dbReference>
<comment type="similarity">
    <text evidence="1">Belongs to the peptidase S33 family.</text>
</comment>